<feature type="transmembrane region" description="Helical" evidence="2">
    <location>
        <begin position="151"/>
        <end position="175"/>
    </location>
</feature>
<accession>A0A8T0DG35</accession>
<feature type="transmembrane region" description="Helical" evidence="2">
    <location>
        <begin position="640"/>
        <end position="661"/>
    </location>
</feature>
<name>A0A8T0DG35_9TREM</name>
<evidence type="ECO:0000313" key="3">
    <source>
        <dbReference type="EMBL" id="KAF8566783.1"/>
    </source>
</evidence>
<dbReference type="PANTHER" id="PTHR11360">
    <property type="entry name" value="MONOCARBOXYLATE TRANSPORTER"/>
    <property type="match status" value="1"/>
</dbReference>
<keyword evidence="4" id="KW-1185">Reference proteome</keyword>
<dbReference type="EMBL" id="JTDF01004624">
    <property type="protein sequence ID" value="KAF8566783.1"/>
    <property type="molecule type" value="Genomic_DNA"/>
</dbReference>
<feature type="region of interest" description="Disordered" evidence="1">
    <location>
        <begin position="488"/>
        <end position="507"/>
    </location>
</feature>
<feature type="transmembrane region" description="Helical" evidence="2">
    <location>
        <begin position="704"/>
        <end position="723"/>
    </location>
</feature>
<feature type="transmembrane region" description="Helical" evidence="2">
    <location>
        <begin position="608"/>
        <end position="634"/>
    </location>
</feature>
<keyword evidence="2" id="KW-0472">Membrane</keyword>
<dbReference type="PANTHER" id="PTHR11360:SF286">
    <property type="entry name" value="GH22266P"/>
    <property type="match status" value="1"/>
</dbReference>
<dbReference type="InterPro" id="IPR036259">
    <property type="entry name" value="MFS_trans_sf"/>
</dbReference>
<feature type="transmembrane region" description="Helical" evidence="2">
    <location>
        <begin position="120"/>
        <end position="145"/>
    </location>
</feature>
<keyword evidence="2" id="KW-0812">Transmembrane</keyword>
<feature type="transmembrane region" description="Helical" evidence="2">
    <location>
        <begin position="732"/>
        <end position="750"/>
    </location>
</feature>
<proteinExistence type="predicted"/>
<evidence type="ECO:0008006" key="5">
    <source>
        <dbReference type="Google" id="ProtNLM"/>
    </source>
</evidence>
<feature type="transmembrane region" description="Helical" evidence="2">
    <location>
        <begin position="59"/>
        <end position="83"/>
    </location>
</feature>
<feature type="transmembrane region" description="Helical" evidence="2">
    <location>
        <begin position="668"/>
        <end position="692"/>
    </location>
</feature>
<evidence type="ECO:0000256" key="1">
    <source>
        <dbReference type="SAM" id="MobiDB-lite"/>
    </source>
</evidence>
<gene>
    <name evidence="3" type="ORF">P879_00643</name>
</gene>
<feature type="transmembrane region" description="Helical" evidence="2">
    <location>
        <begin position="187"/>
        <end position="206"/>
    </location>
</feature>
<keyword evidence="2" id="KW-1133">Transmembrane helix</keyword>
<organism evidence="3 4">
    <name type="scientific">Paragonimus westermani</name>
    <dbReference type="NCBI Taxonomy" id="34504"/>
    <lineage>
        <taxon>Eukaryota</taxon>
        <taxon>Metazoa</taxon>
        <taxon>Spiralia</taxon>
        <taxon>Lophotrochozoa</taxon>
        <taxon>Platyhelminthes</taxon>
        <taxon>Trematoda</taxon>
        <taxon>Digenea</taxon>
        <taxon>Plagiorchiida</taxon>
        <taxon>Troglotremata</taxon>
        <taxon>Troglotrematidae</taxon>
        <taxon>Paragonimus</taxon>
    </lineage>
</organism>
<dbReference type="GO" id="GO:0008028">
    <property type="term" value="F:monocarboxylic acid transmembrane transporter activity"/>
    <property type="evidence" value="ECO:0007669"/>
    <property type="project" value="TreeGrafter"/>
</dbReference>
<dbReference type="Proteomes" id="UP000699462">
    <property type="component" value="Unassembled WGS sequence"/>
</dbReference>
<dbReference type="Gene3D" id="1.20.1250.20">
    <property type="entry name" value="MFS general substrate transporter like domains"/>
    <property type="match status" value="2"/>
</dbReference>
<feature type="transmembrane region" description="Helical" evidence="2">
    <location>
        <begin position="20"/>
        <end position="47"/>
    </location>
</feature>
<feature type="compositionally biased region" description="Polar residues" evidence="1">
    <location>
        <begin position="279"/>
        <end position="301"/>
    </location>
</feature>
<dbReference type="AlphaFoldDB" id="A0A8T0DG35"/>
<dbReference type="OrthoDB" id="2213137at2759"/>
<evidence type="ECO:0000256" key="2">
    <source>
        <dbReference type="SAM" id="Phobius"/>
    </source>
</evidence>
<feature type="transmembrane region" description="Helical" evidence="2">
    <location>
        <begin position="573"/>
        <end position="596"/>
    </location>
</feature>
<dbReference type="InterPro" id="IPR050327">
    <property type="entry name" value="Proton-linked_MCT"/>
</dbReference>
<dbReference type="SUPFAM" id="SSF103473">
    <property type="entry name" value="MFS general substrate transporter"/>
    <property type="match status" value="2"/>
</dbReference>
<reference evidence="3 4" key="1">
    <citation type="submission" date="2019-07" db="EMBL/GenBank/DDBJ databases">
        <title>Annotation for the trematode Paragonimus westermani.</title>
        <authorList>
            <person name="Choi Y.-J."/>
        </authorList>
    </citation>
    <scope>NUCLEOTIDE SEQUENCE [LARGE SCALE GENOMIC DNA]</scope>
    <source>
        <strain evidence="3">180907_Pwestermani</strain>
    </source>
</reference>
<evidence type="ECO:0000313" key="4">
    <source>
        <dbReference type="Proteomes" id="UP000699462"/>
    </source>
</evidence>
<feature type="compositionally biased region" description="Basic and acidic residues" evidence="1">
    <location>
        <begin position="245"/>
        <end position="258"/>
    </location>
</feature>
<feature type="region of interest" description="Disordered" evidence="1">
    <location>
        <begin position="218"/>
        <end position="315"/>
    </location>
</feature>
<comment type="caution">
    <text evidence="3">The sequence shown here is derived from an EMBL/GenBank/DDBJ whole genome shotgun (WGS) entry which is preliminary data.</text>
</comment>
<protein>
    <recommendedName>
        <fullName evidence="5">Major facilitator superfamily (MFS) profile domain-containing protein</fullName>
    </recommendedName>
</protein>
<sequence length="808" mass="89107">MCEHMHSTRQKISRRDAGWAWVIMISSFVAQLLIDGTISGFGVFFLAMQQDEEFIQANYTRTLLAMPGSIQTGFFLCTGAFVSPLIQRFGFRVMGSLGSVMISFGMAVASMQANMYFFNLLYGVVAGSGFGILMVCAIVSVNYYFERFRGLASGVAMSGAGVGYLAIPFLFNLLVNRFGWRRSILSYALGIFPLALFSVLTIRPFVVAMVSDEDVYESDGDVEEHVEINDEDEMTNRPQLENIDTADRSNNEPGHDQGQEVALSTRLGRPEDVSKLLTVPSTPLEQTEPSLDPTCNGSRRPSVTGRKSADTSNRKISVPFANLIRQFRLRRPGSGTLPESSDTQTDVFEEEFGSTVGSRLWKSTQAFKRTRDVRRSQASYRSSRGKVIGSGDIQFTFTPHKRSNPNEKRIVLDPFEQMDIFFSASLISLSTRDAHILHRASEVRGSLFNSQIQESTQNKPFQGSGVSVNQSGQLDGVQLQPIHTSRVSFPGLSDKPTQFRPPSSNEPKSFVASLTTFHEADEFLRNGTRPNSLSMKDLDATGMHTCQRLDKAVYFRHRIVTLFDLDLFTEPSFLFILAIGVFNQLAYFIPFVYLVDFAMSKGLTNSQAILLLVILGSMHTVGRILAGCAANLVWMDTVHLSGFGSLAVAILHLMLPTMFPVGFAWYSVYAGLFGVACAIPVPMIHILLVRYLGLERLTASYSNLNFAKGIASVIGPLIAVNIVEKTKQTDHYFFVAGICFMFSSVAHLGLCRFPCTKSISGDEDLRARCCIFHKLDGEQAVSDSDAQMESGGAVDCAPKGVGKESKIV</sequence>
<feature type="transmembrane region" description="Helical" evidence="2">
    <location>
        <begin position="89"/>
        <end position="108"/>
    </location>
</feature>